<proteinExistence type="predicted"/>
<dbReference type="SUPFAM" id="SSF53639">
    <property type="entry name" value="AraD/HMP-PK domain-like"/>
    <property type="match status" value="1"/>
</dbReference>
<reference evidence="4 5" key="1">
    <citation type="submission" date="2024-09" db="EMBL/GenBank/DDBJ databases">
        <title>Paenibacillus zeirhizospherea sp. nov., isolated from surface of the maize (Zea mays) roots in a horticulture field, Hungary.</title>
        <authorList>
            <person name="Marton D."/>
            <person name="Farkas M."/>
            <person name="Bedics A."/>
            <person name="Toth E."/>
            <person name="Tancsics A."/>
            <person name="Boka K."/>
            <person name="Maroti G."/>
            <person name="Kriszt B."/>
            <person name="Cserhati M."/>
        </authorList>
    </citation>
    <scope>NUCLEOTIDE SEQUENCE [LARGE SCALE GENOMIC DNA]</scope>
    <source>
        <strain evidence="4 5">KCTC 33519</strain>
    </source>
</reference>
<name>A0ABV5AZR2_9BACL</name>
<feature type="domain" description="Class II aldolase/adducin N-terminal" evidence="3">
    <location>
        <begin position="5"/>
        <end position="181"/>
    </location>
</feature>
<comment type="caution">
    <text evidence="4">The sequence shown here is derived from an EMBL/GenBank/DDBJ whole genome shotgun (WGS) entry which is preliminary data.</text>
</comment>
<keyword evidence="2" id="KW-0456">Lyase</keyword>
<dbReference type="PANTHER" id="PTHR22789:SF0">
    <property type="entry name" value="3-OXO-TETRONATE 4-PHOSPHATE DECARBOXYLASE-RELATED"/>
    <property type="match status" value="1"/>
</dbReference>
<keyword evidence="1" id="KW-0479">Metal-binding</keyword>
<dbReference type="Gene3D" id="3.40.225.10">
    <property type="entry name" value="Class II aldolase/adducin N-terminal domain"/>
    <property type="match status" value="1"/>
</dbReference>
<dbReference type="EMBL" id="JBHHMI010000038">
    <property type="protein sequence ID" value="MFB5269718.1"/>
    <property type="molecule type" value="Genomic_DNA"/>
</dbReference>
<accession>A0ABV5AZR2</accession>
<evidence type="ECO:0000313" key="4">
    <source>
        <dbReference type="EMBL" id="MFB5269718.1"/>
    </source>
</evidence>
<organism evidence="4 5">
    <name type="scientific">Paenibacillus enshidis</name>
    <dbReference type="NCBI Taxonomy" id="1458439"/>
    <lineage>
        <taxon>Bacteria</taxon>
        <taxon>Bacillati</taxon>
        <taxon>Bacillota</taxon>
        <taxon>Bacilli</taxon>
        <taxon>Bacillales</taxon>
        <taxon>Paenibacillaceae</taxon>
        <taxon>Paenibacillus</taxon>
    </lineage>
</organism>
<dbReference type="PANTHER" id="PTHR22789">
    <property type="entry name" value="FUCULOSE PHOSPHATE ALDOLASE"/>
    <property type="match status" value="1"/>
</dbReference>
<evidence type="ECO:0000313" key="5">
    <source>
        <dbReference type="Proteomes" id="UP001580346"/>
    </source>
</evidence>
<gene>
    <name evidence="4" type="ORF">ACE41H_23465</name>
</gene>
<keyword evidence="5" id="KW-1185">Reference proteome</keyword>
<dbReference type="InterPro" id="IPR050197">
    <property type="entry name" value="Aldolase_class_II_sugar_metab"/>
</dbReference>
<dbReference type="Proteomes" id="UP001580346">
    <property type="component" value="Unassembled WGS sequence"/>
</dbReference>
<evidence type="ECO:0000256" key="2">
    <source>
        <dbReference type="ARBA" id="ARBA00023239"/>
    </source>
</evidence>
<dbReference type="Pfam" id="PF00596">
    <property type="entry name" value="Aldolase_II"/>
    <property type="match status" value="1"/>
</dbReference>
<evidence type="ECO:0000256" key="1">
    <source>
        <dbReference type="ARBA" id="ARBA00022723"/>
    </source>
</evidence>
<dbReference type="InterPro" id="IPR001303">
    <property type="entry name" value="Aldolase_II/adducin_N"/>
</dbReference>
<dbReference type="InterPro" id="IPR036409">
    <property type="entry name" value="Aldolase_II/adducin_N_sf"/>
</dbReference>
<sequence>MNLKQQLSQVGRYLLDHELAWGTSGNMSARIDEEHMLITASGTFMGDLNEDDFIITHIPTGTYEGTHKASKETPFHTGIYRRRPDVGAILHSSPFYSTLMACSDTPLLSELFIETMYYLEHAAYVDYHHPGTQELGDAIAEQAEKANVIIMRNHGVVVFDDHLTEAQMRLETLEMASRMIIQAQAAGIKLNKIPDQVVQSFLEDSKYKPRKRLGGK</sequence>
<protein>
    <submittedName>
        <fullName evidence="4">Class II aldolase/adducin family protein</fullName>
    </submittedName>
</protein>
<dbReference type="RefSeq" id="WP_375357988.1">
    <property type="nucleotide sequence ID" value="NZ_JBHHMI010000038.1"/>
</dbReference>
<evidence type="ECO:0000259" key="3">
    <source>
        <dbReference type="SMART" id="SM01007"/>
    </source>
</evidence>
<dbReference type="SMART" id="SM01007">
    <property type="entry name" value="Aldolase_II"/>
    <property type="match status" value="1"/>
</dbReference>